<dbReference type="SUPFAM" id="SSF56801">
    <property type="entry name" value="Acetyl-CoA synthetase-like"/>
    <property type="match status" value="1"/>
</dbReference>
<feature type="region of interest" description="Disordered" evidence="1">
    <location>
        <begin position="1"/>
        <end position="24"/>
    </location>
</feature>
<dbReference type="Gene3D" id="3.40.50.12780">
    <property type="entry name" value="N-terminal domain of ligase-like"/>
    <property type="match status" value="1"/>
</dbReference>
<dbReference type="InterPro" id="IPR042099">
    <property type="entry name" value="ANL_N_sf"/>
</dbReference>
<dbReference type="InterPro" id="IPR000873">
    <property type="entry name" value="AMP-dep_synth/lig_dom"/>
</dbReference>
<evidence type="ECO:0000259" key="2">
    <source>
        <dbReference type="Pfam" id="PF00501"/>
    </source>
</evidence>
<dbReference type="Pfam" id="PF00501">
    <property type="entry name" value="AMP-binding"/>
    <property type="match status" value="1"/>
</dbReference>
<organism evidence="3 4">
    <name type="scientific">Brucella haematophila</name>
    <dbReference type="NCBI Taxonomy" id="419474"/>
    <lineage>
        <taxon>Bacteria</taxon>
        <taxon>Pseudomonadati</taxon>
        <taxon>Pseudomonadota</taxon>
        <taxon>Alphaproteobacteria</taxon>
        <taxon>Hyphomicrobiales</taxon>
        <taxon>Brucellaceae</taxon>
        <taxon>Brucella/Ochrobactrum group</taxon>
        <taxon>Brucella</taxon>
    </lineage>
</organism>
<evidence type="ECO:0000313" key="3">
    <source>
        <dbReference type="EMBL" id="NKC04746.1"/>
    </source>
</evidence>
<reference evidence="3 4" key="1">
    <citation type="submission" date="2020-03" db="EMBL/GenBank/DDBJ databases">
        <title>Whole genome sequencing of clinical and environmental type strains of Ochrobactrum.</title>
        <authorList>
            <person name="Dharne M."/>
        </authorList>
    </citation>
    <scope>NUCLEOTIDE SEQUENCE [LARGE SCALE GENOMIC DNA]</scope>
    <source>
        <strain evidence="3 4">CIP 109452</strain>
    </source>
</reference>
<gene>
    <name evidence="3" type="ORF">HED55_20670</name>
</gene>
<sequence length="70" mass="7576">MSLDPLQPDEPAYIQFSSGSTAEPKGIRISQEAVCHNVGEYCVSALKLPPKIAPSRGCHSITTWGWSAFL</sequence>
<proteinExistence type="predicted"/>
<evidence type="ECO:0000313" key="4">
    <source>
        <dbReference type="Proteomes" id="UP000704467"/>
    </source>
</evidence>
<feature type="domain" description="AMP-dependent synthetase/ligase" evidence="2">
    <location>
        <begin position="5"/>
        <end position="41"/>
    </location>
</feature>
<evidence type="ECO:0000256" key="1">
    <source>
        <dbReference type="SAM" id="MobiDB-lite"/>
    </source>
</evidence>
<keyword evidence="3" id="KW-0436">Ligase</keyword>
<dbReference type="EMBL" id="JAAVLN010000003">
    <property type="protein sequence ID" value="NKC04746.1"/>
    <property type="molecule type" value="Genomic_DNA"/>
</dbReference>
<name>A0ABX1DP69_9HYPH</name>
<comment type="caution">
    <text evidence="3">The sequence shown here is derived from an EMBL/GenBank/DDBJ whole genome shotgun (WGS) entry which is preliminary data.</text>
</comment>
<dbReference type="Proteomes" id="UP000704467">
    <property type="component" value="Unassembled WGS sequence"/>
</dbReference>
<dbReference type="GO" id="GO:0016874">
    <property type="term" value="F:ligase activity"/>
    <property type="evidence" value="ECO:0007669"/>
    <property type="project" value="UniProtKB-KW"/>
</dbReference>
<keyword evidence="4" id="KW-1185">Reference proteome</keyword>
<accession>A0ABX1DP69</accession>
<protein>
    <submittedName>
        <fullName evidence="3">Fatty acyl-AMP ligase</fullName>
    </submittedName>
</protein>